<keyword evidence="5" id="KW-0862">Zinc</keyword>
<dbReference type="RefSeq" id="WP_007622098.1">
    <property type="nucleotide sequence ID" value="NZ_BANX01000023.1"/>
</dbReference>
<dbReference type="EMBL" id="BANX01000023">
    <property type="protein sequence ID" value="GAC69237.1"/>
    <property type="molecule type" value="Genomic_DNA"/>
</dbReference>
<evidence type="ECO:0000313" key="9">
    <source>
        <dbReference type="Proteomes" id="UP000011666"/>
    </source>
</evidence>
<dbReference type="GO" id="GO:0046872">
    <property type="term" value="F:metal ion binding"/>
    <property type="evidence" value="ECO:0007669"/>
    <property type="project" value="UniProtKB-KW"/>
</dbReference>
<evidence type="ECO:0000256" key="4">
    <source>
        <dbReference type="ARBA" id="ARBA00022801"/>
    </source>
</evidence>
<dbReference type="CDD" id="cd07742">
    <property type="entry name" value="metallo-hydrolase-like_MBL-fold"/>
    <property type="match status" value="1"/>
</dbReference>
<keyword evidence="9" id="KW-1185">Reference proteome</keyword>
<evidence type="ECO:0000259" key="7">
    <source>
        <dbReference type="SMART" id="SM00849"/>
    </source>
</evidence>
<evidence type="ECO:0000256" key="6">
    <source>
        <dbReference type="SAM" id="MobiDB-lite"/>
    </source>
</evidence>
<evidence type="ECO:0000313" key="8">
    <source>
        <dbReference type="EMBL" id="GAC69237.1"/>
    </source>
</evidence>
<dbReference type="Proteomes" id="UP000011666">
    <property type="component" value="Unassembled WGS sequence"/>
</dbReference>
<proteinExistence type="inferred from homology"/>
<dbReference type="Pfam" id="PF00753">
    <property type="entry name" value="Lactamase_B"/>
    <property type="match status" value="1"/>
</dbReference>
<dbReference type="SUPFAM" id="SSF56281">
    <property type="entry name" value="Metallo-hydrolase/oxidoreductase"/>
    <property type="match status" value="1"/>
</dbReference>
<evidence type="ECO:0000256" key="3">
    <source>
        <dbReference type="ARBA" id="ARBA00022723"/>
    </source>
</evidence>
<dbReference type="PANTHER" id="PTHR42978">
    <property type="entry name" value="QUORUM-QUENCHING LACTONASE YTNP-RELATED-RELATED"/>
    <property type="match status" value="1"/>
</dbReference>
<accession>M0QP67</accession>
<gene>
    <name evidence="8" type="ORF">GS4_23_00310</name>
</gene>
<evidence type="ECO:0000256" key="2">
    <source>
        <dbReference type="ARBA" id="ARBA00007749"/>
    </source>
</evidence>
<dbReference type="InterPro" id="IPR036866">
    <property type="entry name" value="RibonucZ/Hydroxyglut_hydro"/>
</dbReference>
<dbReference type="STRING" id="1223545.GS4_23_00310"/>
<protein>
    <recommendedName>
        <fullName evidence="7">Metallo-beta-lactamase domain-containing protein</fullName>
    </recommendedName>
</protein>
<dbReference type="SMART" id="SM00849">
    <property type="entry name" value="Lactamase_B"/>
    <property type="match status" value="1"/>
</dbReference>
<dbReference type="InterPro" id="IPR051013">
    <property type="entry name" value="MBL_superfamily_lactonases"/>
</dbReference>
<comment type="similarity">
    <text evidence="2">Belongs to the metallo-beta-lactamase superfamily.</text>
</comment>
<evidence type="ECO:0000256" key="5">
    <source>
        <dbReference type="ARBA" id="ARBA00022833"/>
    </source>
</evidence>
<sequence length="299" mass="32937">MSPSLGTIRRVRHLNCGTFRPFRMPEFVSHVLLCEYEHGVVLVDVGLGRDDVAHPYRRLGLGAKGVRPVLSADEPAAVQLHALGIAETDVSMIVATHLDYDHIGGAADFPTATVHVTGTELDAARRRPSLRERSRYRPVHIGAIDGRVQAHTAEPTATIVGFRAYPLDQGENLYLIPMPGHTAGHAMVAVHDPDRGWLIHAGDAFMHGSVLRPERARRDERTAQRAERMLAWNASALNPNHSALRDAAARPDLRVFCSHDRTQFDALVAESKQLARPRHRTVATDAPVEPPARQKETPP</sequence>
<feature type="domain" description="Metallo-beta-lactamase" evidence="7">
    <location>
        <begin position="28"/>
        <end position="259"/>
    </location>
</feature>
<evidence type="ECO:0000256" key="1">
    <source>
        <dbReference type="ARBA" id="ARBA00001947"/>
    </source>
</evidence>
<name>M0QP67_9ACTN</name>
<dbReference type="GO" id="GO:0016787">
    <property type="term" value="F:hydrolase activity"/>
    <property type="evidence" value="ECO:0007669"/>
    <property type="project" value="UniProtKB-KW"/>
</dbReference>
<keyword evidence="3" id="KW-0479">Metal-binding</keyword>
<dbReference type="PANTHER" id="PTHR42978:SF7">
    <property type="entry name" value="METALLO-HYDROLASE RV2300C-RELATED"/>
    <property type="match status" value="1"/>
</dbReference>
<dbReference type="eggNOG" id="COG0491">
    <property type="taxonomic scope" value="Bacteria"/>
</dbReference>
<reference evidence="8 9" key="1">
    <citation type="submission" date="2013-01" db="EMBL/GenBank/DDBJ databases">
        <title>Whole genome shotgun sequence of Gordonia soli NBRC 108243.</title>
        <authorList>
            <person name="Isaki-Nakamura S."/>
            <person name="Hosoyama A."/>
            <person name="Tsuchikane K."/>
            <person name="Ando Y."/>
            <person name="Baba S."/>
            <person name="Ohji S."/>
            <person name="Hamada M."/>
            <person name="Tamura T."/>
            <person name="Yamazoe A."/>
            <person name="Yamazaki S."/>
            <person name="Fujita N."/>
        </authorList>
    </citation>
    <scope>NUCLEOTIDE SEQUENCE [LARGE SCALE GENOMIC DNA]</scope>
    <source>
        <strain evidence="8 9">NBRC 108243</strain>
    </source>
</reference>
<keyword evidence="4" id="KW-0378">Hydrolase</keyword>
<dbReference type="AlphaFoldDB" id="M0QP67"/>
<organism evidence="8 9">
    <name type="scientific">Gordonia soli NBRC 108243</name>
    <dbReference type="NCBI Taxonomy" id="1223545"/>
    <lineage>
        <taxon>Bacteria</taxon>
        <taxon>Bacillati</taxon>
        <taxon>Actinomycetota</taxon>
        <taxon>Actinomycetes</taxon>
        <taxon>Mycobacteriales</taxon>
        <taxon>Gordoniaceae</taxon>
        <taxon>Gordonia</taxon>
    </lineage>
</organism>
<feature type="region of interest" description="Disordered" evidence="6">
    <location>
        <begin position="271"/>
        <end position="299"/>
    </location>
</feature>
<comment type="caution">
    <text evidence="8">The sequence shown here is derived from an EMBL/GenBank/DDBJ whole genome shotgun (WGS) entry which is preliminary data.</text>
</comment>
<dbReference type="InterPro" id="IPR001279">
    <property type="entry name" value="Metallo-B-lactamas"/>
</dbReference>
<comment type="cofactor">
    <cofactor evidence="1">
        <name>Zn(2+)</name>
        <dbReference type="ChEBI" id="CHEBI:29105"/>
    </cofactor>
</comment>
<dbReference type="Gene3D" id="3.60.15.10">
    <property type="entry name" value="Ribonuclease Z/Hydroxyacylglutathione hydrolase-like"/>
    <property type="match status" value="1"/>
</dbReference>